<dbReference type="Pfam" id="PF01844">
    <property type="entry name" value="HNH"/>
    <property type="match status" value="1"/>
</dbReference>
<dbReference type="STRING" id="1227456.C450_10088"/>
<sequence>MSRNTGYDPTYDDYTSEEYPPDWDGRRKEVLARDGYTCRGCGVANTRVDDVYFDVDHVVPKSGGGGHELSNLQTLCPSCHAEKHSDNDDLASRARKWEQRNTRSLAVRLLRVVLVVPVLFGLLSGRSGDSRTIADDHGRELELTAVESVPDLPADRGVTVDVRVATLWDSSAESIQQVGLLAPADSTREDDVTLVKFVVWTGNALPQLRANESYRLVGALTDEYDGDVQLVLDGQSEIRPLA</sequence>
<dbReference type="RefSeq" id="WP_005043129.1">
    <property type="nucleotide sequence ID" value="NZ_AOME01000054.1"/>
</dbReference>
<dbReference type="InterPro" id="IPR003615">
    <property type="entry name" value="HNH_nuc"/>
</dbReference>
<evidence type="ECO:0000313" key="2">
    <source>
        <dbReference type="EMBL" id="EMA52443.1"/>
    </source>
</evidence>
<dbReference type="InterPro" id="IPR002711">
    <property type="entry name" value="HNH"/>
</dbReference>
<name>M0N4G9_9EURY</name>
<feature type="domain" description="HNH nuclease" evidence="1">
    <location>
        <begin position="25"/>
        <end position="81"/>
    </location>
</feature>
<dbReference type="InterPro" id="IPR012340">
    <property type="entry name" value="NA-bd_OB-fold"/>
</dbReference>
<protein>
    <submittedName>
        <fullName evidence="2">HNH endonuclease</fullName>
    </submittedName>
</protein>
<dbReference type="CDD" id="cd00085">
    <property type="entry name" value="HNHc"/>
    <property type="match status" value="1"/>
</dbReference>
<accession>M0N4G9</accession>
<reference evidence="2 3" key="1">
    <citation type="journal article" date="2014" name="PLoS Genet.">
        <title>Phylogenetically driven sequencing of extremely halophilic archaea reveals strategies for static and dynamic osmo-response.</title>
        <authorList>
            <person name="Becker E.A."/>
            <person name="Seitzer P.M."/>
            <person name="Tritt A."/>
            <person name="Larsen D."/>
            <person name="Krusor M."/>
            <person name="Yao A.I."/>
            <person name="Wu D."/>
            <person name="Madern D."/>
            <person name="Eisen J.A."/>
            <person name="Darling A.E."/>
            <person name="Facciotti M.T."/>
        </authorList>
    </citation>
    <scope>NUCLEOTIDE SEQUENCE [LARGE SCALE GENOMIC DNA]</scope>
    <source>
        <strain evidence="2 3">DSM 8989</strain>
    </source>
</reference>
<dbReference type="AlphaFoldDB" id="M0N4G9"/>
<keyword evidence="2" id="KW-0540">Nuclease</keyword>
<dbReference type="OrthoDB" id="192298at2157"/>
<dbReference type="Proteomes" id="UP000011625">
    <property type="component" value="Unassembled WGS sequence"/>
</dbReference>
<organism evidence="2 3">
    <name type="scientific">Halococcus salifodinae DSM 8989</name>
    <dbReference type="NCBI Taxonomy" id="1227456"/>
    <lineage>
        <taxon>Archaea</taxon>
        <taxon>Methanobacteriati</taxon>
        <taxon>Methanobacteriota</taxon>
        <taxon>Stenosarchaea group</taxon>
        <taxon>Halobacteria</taxon>
        <taxon>Halobacteriales</taxon>
        <taxon>Halococcaceae</taxon>
        <taxon>Halococcus</taxon>
    </lineage>
</organism>
<evidence type="ECO:0000313" key="3">
    <source>
        <dbReference type="Proteomes" id="UP000011625"/>
    </source>
</evidence>
<keyword evidence="2" id="KW-0255">Endonuclease</keyword>
<dbReference type="GO" id="GO:0003676">
    <property type="term" value="F:nucleic acid binding"/>
    <property type="evidence" value="ECO:0007669"/>
    <property type="project" value="InterPro"/>
</dbReference>
<dbReference type="EMBL" id="AOME01000054">
    <property type="protein sequence ID" value="EMA52443.1"/>
    <property type="molecule type" value="Genomic_DNA"/>
</dbReference>
<comment type="caution">
    <text evidence="2">The sequence shown here is derived from an EMBL/GenBank/DDBJ whole genome shotgun (WGS) entry which is preliminary data.</text>
</comment>
<keyword evidence="3" id="KW-1185">Reference proteome</keyword>
<evidence type="ECO:0000259" key="1">
    <source>
        <dbReference type="SMART" id="SM00507"/>
    </source>
</evidence>
<dbReference type="SMART" id="SM00507">
    <property type="entry name" value="HNHc"/>
    <property type="match status" value="1"/>
</dbReference>
<proteinExistence type="predicted"/>
<gene>
    <name evidence="2" type="ORF">C450_10088</name>
</gene>
<dbReference type="Gene3D" id="1.10.30.50">
    <property type="match status" value="1"/>
</dbReference>
<keyword evidence="2" id="KW-0378">Hydrolase</keyword>
<dbReference type="GO" id="GO:0004519">
    <property type="term" value="F:endonuclease activity"/>
    <property type="evidence" value="ECO:0007669"/>
    <property type="project" value="UniProtKB-KW"/>
</dbReference>
<dbReference type="SUPFAM" id="SSF50249">
    <property type="entry name" value="Nucleic acid-binding proteins"/>
    <property type="match status" value="1"/>
</dbReference>
<dbReference type="PATRIC" id="fig|1227456.3.peg.2038"/>
<dbReference type="Gene3D" id="2.40.50.140">
    <property type="entry name" value="Nucleic acid-binding proteins"/>
    <property type="match status" value="1"/>
</dbReference>
<dbReference type="GO" id="GO:0008270">
    <property type="term" value="F:zinc ion binding"/>
    <property type="evidence" value="ECO:0007669"/>
    <property type="project" value="InterPro"/>
</dbReference>